<evidence type="ECO:0000313" key="2">
    <source>
        <dbReference type="Proteomes" id="UP000052946"/>
    </source>
</evidence>
<accession>A0A0U9H5W5</accession>
<comment type="caution">
    <text evidence="1">The sequence shown here is derived from an EMBL/GenBank/DDBJ whole genome shotgun (WGS) entry which is preliminary data.</text>
</comment>
<evidence type="ECO:0000313" key="1">
    <source>
        <dbReference type="EMBL" id="GAQ18035.1"/>
    </source>
</evidence>
<sequence length="153" mass="16638">MPTGFLLNSKYNLEIDVTPEAETEDWARLAKGITSMEPDPNEETSQDNYYDGDGYAETDVIGAQLICSFSGHRYFGDKAQDYIYSKVLEIGPARRTDYRMTMPDGASFEGPCTIAAITGPGGDAGAKGEISFEIHFAGRPTYEPAPAETTTTT</sequence>
<dbReference type="AlphaFoldDB" id="A0A0U9H5W5"/>
<protein>
    <submittedName>
        <fullName evidence="1">Capsid protein</fullName>
    </submittedName>
</protein>
<dbReference type="NCBIfam" id="NF047353">
    <property type="entry name" value="tube_lmo2291"/>
    <property type="match status" value="1"/>
</dbReference>
<name>A0A0U9H5W5_9BACI</name>
<dbReference type="Proteomes" id="UP000052946">
    <property type="component" value="Unassembled WGS sequence"/>
</dbReference>
<gene>
    <name evidence="1" type="ORF">OPHB3_1974</name>
</gene>
<organism evidence="1 2">
    <name type="scientific">Oceanobacillus picturae</name>
    <dbReference type="NCBI Taxonomy" id="171693"/>
    <lineage>
        <taxon>Bacteria</taxon>
        <taxon>Bacillati</taxon>
        <taxon>Bacillota</taxon>
        <taxon>Bacilli</taxon>
        <taxon>Bacillales</taxon>
        <taxon>Bacillaceae</taxon>
        <taxon>Oceanobacillus</taxon>
    </lineage>
</organism>
<reference evidence="1 2" key="2">
    <citation type="journal article" date="2016" name="Genome Announc.">
        <title>Draft Genome Sequence of Oceanobacillus picturae Heshi-B3, Isolated from Fermented Rice Bran in a Traditional Japanese Seafood Dish.</title>
        <authorList>
            <person name="Akuzawa S."/>
            <person name="Nagaoka J."/>
            <person name="Kanekatsu M."/>
            <person name="Kanesaki Y."/>
            <person name="Suzuki T."/>
        </authorList>
    </citation>
    <scope>NUCLEOTIDE SEQUENCE [LARGE SCALE GENOMIC DNA]</scope>
    <source>
        <strain evidence="1 2">Heshi-B3</strain>
    </source>
</reference>
<dbReference type="OrthoDB" id="2043960at2"/>
<reference evidence="2" key="1">
    <citation type="submission" date="2015-07" db="EMBL/GenBank/DDBJ databases">
        <title>Draft Genome Sequence of Oceanobacillus picturae Heshi-B3 that Was Isolated from Fermented Rice Bran with Aging Salted Mackerel, Which Was Named Heshiko as Traditional Fermented Seafood in Japan.</title>
        <authorList>
            <person name="Akuzawa S."/>
            <person name="Nakagawa J."/>
            <person name="Kanekatsu T."/>
            <person name="Kanesaki Y."/>
            <person name="Suzuki T."/>
        </authorList>
    </citation>
    <scope>NUCLEOTIDE SEQUENCE [LARGE SCALE GENOMIC DNA]</scope>
    <source>
        <strain evidence="2">Heshi-B3</strain>
    </source>
</reference>
<dbReference type="EMBL" id="BBXV01000023">
    <property type="protein sequence ID" value="GAQ18035.1"/>
    <property type="molecule type" value="Genomic_DNA"/>
</dbReference>
<proteinExistence type="predicted"/>
<dbReference type="RefSeq" id="WP_058950187.1">
    <property type="nucleotide sequence ID" value="NZ_BBXV01000023.1"/>
</dbReference>